<dbReference type="PANTHER" id="PTHR43792">
    <property type="entry name" value="GNAT FAMILY, PUTATIVE (AFU_ORTHOLOGUE AFUA_3G00765)-RELATED-RELATED"/>
    <property type="match status" value="1"/>
</dbReference>
<dbReference type="PROSITE" id="PS51186">
    <property type="entry name" value="GNAT"/>
    <property type="match status" value="1"/>
</dbReference>
<keyword evidence="2" id="KW-0808">Transferase</keyword>
<feature type="domain" description="N-acetyltransferase" evidence="1">
    <location>
        <begin position="20"/>
        <end position="176"/>
    </location>
</feature>
<evidence type="ECO:0000259" key="1">
    <source>
        <dbReference type="PROSITE" id="PS51186"/>
    </source>
</evidence>
<dbReference type="PANTHER" id="PTHR43792:SF1">
    <property type="entry name" value="N-ACETYLTRANSFERASE DOMAIN-CONTAINING PROTEIN"/>
    <property type="match status" value="1"/>
</dbReference>
<name>A0A7X0IFC1_9ACTN</name>
<evidence type="ECO:0000313" key="3">
    <source>
        <dbReference type="Proteomes" id="UP000555564"/>
    </source>
</evidence>
<protein>
    <submittedName>
        <fullName evidence="2">RimJ/RimL family protein N-acetyltransferase</fullName>
    </submittedName>
</protein>
<dbReference type="InterPro" id="IPR051531">
    <property type="entry name" value="N-acetyltransferase"/>
</dbReference>
<dbReference type="Proteomes" id="UP000555564">
    <property type="component" value="Unassembled WGS sequence"/>
</dbReference>
<dbReference type="Pfam" id="PF13302">
    <property type="entry name" value="Acetyltransf_3"/>
    <property type="match status" value="1"/>
</dbReference>
<gene>
    <name evidence="2" type="ORF">BJ992_003552</name>
</gene>
<dbReference type="EMBL" id="JACHIU010000001">
    <property type="protein sequence ID" value="MBB6474121.1"/>
    <property type="molecule type" value="Genomic_DNA"/>
</dbReference>
<proteinExistence type="predicted"/>
<dbReference type="InterPro" id="IPR016181">
    <property type="entry name" value="Acyl_CoA_acyltransferase"/>
</dbReference>
<dbReference type="AlphaFoldDB" id="A0A7X0IFC1"/>
<organism evidence="2 3">
    <name type="scientific">Sphaerisporangium rubeum</name>
    <dbReference type="NCBI Taxonomy" id="321317"/>
    <lineage>
        <taxon>Bacteria</taxon>
        <taxon>Bacillati</taxon>
        <taxon>Actinomycetota</taxon>
        <taxon>Actinomycetes</taxon>
        <taxon>Streptosporangiales</taxon>
        <taxon>Streptosporangiaceae</taxon>
        <taxon>Sphaerisporangium</taxon>
    </lineage>
</organism>
<dbReference type="SUPFAM" id="SSF55729">
    <property type="entry name" value="Acyl-CoA N-acyltransferases (Nat)"/>
    <property type="match status" value="1"/>
</dbReference>
<dbReference type="Gene3D" id="3.40.630.30">
    <property type="match status" value="1"/>
</dbReference>
<dbReference type="RefSeq" id="WP_246496686.1">
    <property type="nucleotide sequence ID" value="NZ_JACHIU010000001.1"/>
</dbReference>
<dbReference type="GO" id="GO:0016747">
    <property type="term" value="F:acyltransferase activity, transferring groups other than amino-acyl groups"/>
    <property type="evidence" value="ECO:0007669"/>
    <property type="project" value="InterPro"/>
</dbReference>
<dbReference type="InterPro" id="IPR000182">
    <property type="entry name" value="GNAT_dom"/>
</dbReference>
<sequence>MTGPPPPPSGHDSPIRTERLTLHPLQVSDAEEMAAVLSSPALYVYTGGTPPTPAALRARYEIQVRGHSPDGTEEWRNWILRLHPGGTAVGTVQATIPTGSSWAEIAWIVGEPWQGRGYAKEAAAALAGWLAARGVPVVQAHIHPGHQASMAVAAHLGLVPTSRFDDGERLWRGTVPLPRAEP</sequence>
<comment type="caution">
    <text evidence="2">The sequence shown here is derived from an EMBL/GenBank/DDBJ whole genome shotgun (WGS) entry which is preliminary data.</text>
</comment>
<keyword evidence="3" id="KW-1185">Reference proteome</keyword>
<reference evidence="2 3" key="1">
    <citation type="submission" date="2020-08" db="EMBL/GenBank/DDBJ databases">
        <title>Sequencing the genomes of 1000 actinobacteria strains.</title>
        <authorList>
            <person name="Klenk H.-P."/>
        </authorList>
    </citation>
    <scope>NUCLEOTIDE SEQUENCE [LARGE SCALE GENOMIC DNA]</scope>
    <source>
        <strain evidence="2 3">DSM 44936</strain>
    </source>
</reference>
<evidence type="ECO:0000313" key="2">
    <source>
        <dbReference type="EMBL" id="MBB6474121.1"/>
    </source>
</evidence>
<accession>A0A7X0IFC1</accession>